<proteinExistence type="inferred from homology"/>
<dbReference type="GO" id="GO:0005634">
    <property type="term" value="C:nucleus"/>
    <property type="evidence" value="ECO:0007669"/>
    <property type="project" value="TreeGrafter"/>
</dbReference>
<comment type="subcellular location">
    <subcellularLocation>
        <location evidence="1">Cytoplasm</location>
    </subcellularLocation>
</comment>
<dbReference type="SUPFAM" id="SSF57850">
    <property type="entry name" value="RING/U-box"/>
    <property type="match status" value="1"/>
</dbReference>
<comment type="caution">
    <text evidence="10">The sequence shown here is derived from an EMBL/GenBank/DDBJ whole genome shotgun (WGS) entry which is preliminary data.</text>
</comment>
<dbReference type="PROSITE" id="PS50089">
    <property type="entry name" value="ZF_RING_2"/>
    <property type="match status" value="1"/>
</dbReference>
<evidence type="ECO:0000256" key="3">
    <source>
        <dbReference type="ARBA" id="ARBA00022723"/>
    </source>
</evidence>
<keyword evidence="11" id="KW-1185">Reference proteome</keyword>
<evidence type="ECO:0000256" key="8">
    <source>
        <dbReference type="SAM" id="MobiDB-lite"/>
    </source>
</evidence>
<keyword evidence="4 7" id="KW-0863">Zinc-finger</keyword>
<accession>A0A8T0EDB9</accession>
<evidence type="ECO:0000313" key="10">
    <source>
        <dbReference type="EMBL" id="KAF8770759.1"/>
    </source>
</evidence>
<dbReference type="InterPro" id="IPR049548">
    <property type="entry name" value="Sina-like_RING"/>
</dbReference>
<keyword evidence="5" id="KW-0862">Zinc</keyword>
<dbReference type="GO" id="GO:0005737">
    <property type="term" value="C:cytoplasm"/>
    <property type="evidence" value="ECO:0007669"/>
    <property type="project" value="UniProtKB-SubCell"/>
</dbReference>
<dbReference type="EMBL" id="JABXBU010002228">
    <property type="protein sequence ID" value="KAF8770759.1"/>
    <property type="molecule type" value="Genomic_DNA"/>
</dbReference>
<feature type="region of interest" description="Disordered" evidence="8">
    <location>
        <begin position="39"/>
        <end position="85"/>
    </location>
</feature>
<sequence length="395" mass="45595">MRNRNSPQYLNWIRSVRFDSRVPDPASFTTIINMSSGTDRKNTHIMADDNAQLSTNDRNDSGTTSPSEEQDVTESRAKKFKSNEDEEPLEERLHGILCCAVCLDLPKSAVYQCRNGHLMCSECFNHLLADAHLKLVPSVCPTCRTVINKEVCVRNLVVEKAVAEMPMTCPNCSMKFPRCLQDVHDNQLCQERYTWCCYYRIGCPWGGPFKKKAEHEKKCLQPTKDGTEIKQAIPNMFLPVKSNGRNHLCDYLSFEKIACNDLQFLGPYRTDEFFIRFETFRFSAFNMEWEVRAHVNNNEADPTLSCERTLSYALLLRDSVDRTINMHYTVVKGPLGEMKLHPHIEEFRFSDTTPESHYALLPLEDSSECYKLLSGTIRFRLIMFWDDTAYVDNNL</sequence>
<dbReference type="CDD" id="cd16505">
    <property type="entry name" value="RING-HC_CYHR1"/>
    <property type="match status" value="1"/>
</dbReference>
<keyword evidence="3" id="KW-0479">Metal-binding</keyword>
<evidence type="ECO:0000256" key="7">
    <source>
        <dbReference type="PROSITE-ProRule" id="PRU00175"/>
    </source>
</evidence>
<feature type="compositionally biased region" description="Basic and acidic residues" evidence="8">
    <location>
        <begin position="73"/>
        <end position="83"/>
    </location>
</feature>
<feature type="domain" description="RING-type" evidence="9">
    <location>
        <begin position="99"/>
        <end position="144"/>
    </location>
</feature>
<evidence type="ECO:0000256" key="5">
    <source>
        <dbReference type="ARBA" id="ARBA00022833"/>
    </source>
</evidence>
<gene>
    <name evidence="10" type="ORF">HNY73_018250</name>
</gene>
<dbReference type="Pfam" id="PF21362">
    <property type="entry name" value="Sina_RING"/>
    <property type="match status" value="1"/>
</dbReference>
<name>A0A8T0EDB9_ARGBR</name>
<reference evidence="10" key="2">
    <citation type="submission" date="2020-06" db="EMBL/GenBank/DDBJ databases">
        <authorList>
            <person name="Sheffer M."/>
        </authorList>
    </citation>
    <scope>NUCLEOTIDE SEQUENCE</scope>
</reference>
<protein>
    <submittedName>
        <fullName evidence="10">Cysteine and histidine-rich protein 1-B like protein</fullName>
    </submittedName>
</protein>
<dbReference type="SUPFAM" id="SSF49599">
    <property type="entry name" value="TRAF domain-like"/>
    <property type="match status" value="1"/>
</dbReference>
<dbReference type="Proteomes" id="UP000807504">
    <property type="component" value="Unassembled WGS sequence"/>
</dbReference>
<evidence type="ECO:0000259" key="9">
    <source>
        <dbReference type="PROSITE" id="PS50089"/>
    </source>
</evidence>
<dbReference type="PANTHER" id="PTHR23059:SF4">
    <property type="entry name" value="ZINC FINGER TRAF-TYPE-CONTAINING PROTEIN 1"/>
    <property type="match status" value="1"/>
</dbReference>
<evidence type="ECO:0000256" key="6">
    <source>
        <dbReference type="ARBA" id="ARBA00034319"/>
    </source>
</evidence>
<evidence type="ECO:0000313" key="11">
    <source>
        <dbReference type="Proteomes" id="UP000807504"/>
    </source>
</evidence>
<organism evidence="10 11">
    <name type="scientific">Argiope bruennichi</name>
    <name type="common">Wasp spider</name>
    <name type="synonym">Aranea bruennichi</name>
    <dbReference type="NCBI Taxonomy" id="94029"/>
    <lineage>
        <taxon>Eukaryota</taxon>
        <taxon>Metazoa</taxon>
        <taxon>Ecdysozoa</taxon>
        <taxon>Arthropoda</taxon>
        <taxon>Chelicerata</taxon>
        <taxon>Arachnida</taxon>
        <taxon>Araneae</taxon>
        <taxon>Araneomorphae</taxon>
        <taxon>Entelegynae</taxon>
        <taxon>Araneoidea</taxon>
        <taxon>Araneidae</taxon>
        <taxon>Argiope</taxon>
    </lineage>
</organism>
<keyword evidence="2" id="KW-0963">Cytoplasm</keyword>
<evidence type="ECO:0000256" key="4">
    <source>
        <dbReference type="ARBA" id="ARBA00022771"/>
    </source>
</evidence>
<dbReference type="AlphaFoldDB" id="A0A8T0EDB9"/>
<dbReference type="PANTHER" id="PTHR23059">
    <property type="entry name" value="CYSTEINE AND HISTIDINE-RICH PROTEIN 1"/>
    <property type="match status" value="1"/>
</dbReference>
<dbReference type="Gene3D" id="3.30.40.10">
    <property type="entry name" value="Zinc/RING finger domain, C3HC4 (zinc finger)"/>
    <property type="match status" value="1"/>
</dbReference>
<evidence type="ECO:0000256" key="1">
    <source>
        <dbReference type="ARBA" id="ARBA00004496"/>
    </source>
</evidence>
<dbReference type="InterPro" id="IPR001841">
    <property type="entry name" value="Znf_RING"/>
</dbReference>
<dbReference type="GO" id="GO:0008270">
    <property type="term" value="F:zinc ion binding"/>
    <property type="evidence" value="ECO:0007669"/>
    <property type="project" value="UniProtKB-KW"/>
</dbReference>
<comment type="similarity">
    <text evidence="6">Belongs to the ZFTRAF1 family.</text>
</comment>
<dbReference type="InterPro" id="IPR039338">
    <property type="entry name" value="ZFTRAF1"/>
</dbReference>
<feature type="compositionally biased region" description="Polar residues" evidence="8">
    <location>
        <begin position="51"/>
        <end position="67"/>
    </location>
</feature>
<evidence type="ECO:0000256" key="2">
    <source>
        <dbReference type="ARBA" id="ARBA00022490"/>
    </source>
</evidence>
<reference evidence="10" key="1">
    <citation type="journal article" date="2020" name="bioRxiv">
        <title>Chromosome-level reference genome of the European wasp spider Argiope bruennichi: a resource for studies on range expansion and evolutionary adaptation.</title>
        <authorList>
            <person name="Sheffer M.M."/>
            <person name="Hoppe A."/>
            <person name="Krehenwinkel H."/>
            <person name="Uhl G."/>
            <person name="Kuss A.W."/>
            <person name="Jensen L."/>
            <person name="Jensen C."/>
            <person name="Gillespie R.G."/>
            <person name="Hoff K.J."/>
            <person name="Prost S."/>
        </authorList>
    </citation>
    <scope>NUCLEOTIDE SEQUENCE</scope>
</reference>
<dbReference type="InterPro" id="IPR013083">
    <property type="entry name" value="Znf_RING/FYVE/PHD"/>
</dbReference>